<protein>
    <recommendedName>
        <fullName evidence="2">Putative plant transposon protein domain-containing protein</fullName>
    </recommendedName>
</protein>
<feature type="region of interest" description="Disordered" evidence="1">
    <location>
        <begin position="280"/>
        <end position="315"/>
    </location>
</feature>
<evidence type="ECO:0000256" key="1">
    <source>
        <dbReference type="SAM" id="MobiDB-lite"/>
    </source>
</evidence>
<dbReference type="Proteomes" id="UP000321393">
    <property type="component" value="Unassembled WGS sequence"/>
</dbReference>
<dbReference type="OrthoDB" id="26387at2759"/>
<comment type="caution">
    <text evidence="3">The sequence shown here is derived from an EMBL/GenBank/DDBJ whole genome shotgun (WGS) entry which is preliminary data.</text>
</comment>
<dbReference type="EMBL" id="SSTE01008534">
    <property type="protein sequence ID" value="KAA0055448.1"/>
    <property type="molecule type" value="Genomic_DNA"/>
</dbReference>
<proteinExistence type="predicted"/>
<evidence type="ECO:0000313" key="3">
    <source>
        <dbReference type="EMBL" id="KAA0055448.1"/>
    </source>
</evidence>
<dbReference type="InterPro" id="IPR046796">
    <property type="entry name" value="Transposase_32_dom"/>
</dbReference>
<accession>A0A5A7UK94</accession>
<dbReference type="AlphaFoldDB" id="A0A5A7UK94"/>
<dbReference type="Pfam" id="PF20167">
    <property type="entry name" value="Transposase_32"/>
    <property type="match status" value="1"/>
</dbReference>
<name>A0A5A7UK94_CUCMM</name>
<feature type="compositionally biased region" description="Polar residues" evidence="1">
    <location>
        <begin position="281"/>
        <end position="291"/>
    </location>
</feature>
<feature type="domain" description="Putative plant transposon protein" evidence="2">
    <location>
        <begin position="10"/>
        <end position="114"/>
    </location>
</feature>
<evidence type="ECO:0000313" key="5">
    <source>
        <dbReference type="Proteomes" id="UP000321393"/>
    </source>
</evidence>
<reference evidence="5 6" key="1">
    <citation type="submission" date="2019-08" db="EMBL/GenBank/DDBJ databases">
        <title>Draft genome sequences of two oriental melons (Cucumis melo L. var makuwa).</title>
        <authorList>
            <person name="Kwon S.-Y."/>
        </authorList>
    </citation>
    <scope>NUCLEOTIDE SEQUENCE [LARGE SCALE GENOMIC DNA]</scope>
    <source>
        <strain evidence="6">cv. Chang Bougi</strain>
        <strain evidence="5">cv. SW 3</strain>
        <tissue evidence="3">Leaf</tissue>
    </source>
</reference>
<dbReference type="Proteomes" id="UP000321947">
    <property type="component" value="Unassembled WGS sequence"/>
</dbReference>
<feature type="compositionally biased region" description="Low complexity" evidence="1">
    <location>
        <begin position="292"/>
        <end position="302"/>
    </location>
</feature>
<sequence>MDLIVKADLSKTISNVRSFYPQLIKEFVVNLPFEFNNPSSSNYQTVHIRGLKFKISPVVINGFLRNTMEPNSTQSYPSNDVLAFILSGGTLSIWPVNGIPTVSLSIKYVILHKLAFPTGSPLHMLPMFCCFSMLVHLNVEILTPNDAPGLDPKTLSLSYRLFQGSHAPNIEHDMRPSRNPRMFDTNDVDENTEGFFVLRDLASRIINTLTAESRALSTSINILTNRRLKVSAGTTDERRKYSVLLVETIIAVAVSGRRSCYGSTCKDICRYGLNVPGGLDMSSNNIMGTQPSRSSKGKNASSKSKRKRGGHTAETVNIIRNEMEFANDQLKAIEEWPNVQRQAEDDSRAEVVKHL</sequence>
<evidence type="ECO:0000313" key="6">
    <source>
        <dbReference type="Proteomes" id="UP000321947"/>
    </source>
</evidence>
<evidence type="ECO:0000313" key="4">
    <source>
        <dbReference type="EMBL" id="TYK08930.1"/>
    </source>
</evidence>
<dbReference type="EMBL" id="SSTD01012116">
    <property type="protein sequence ID" value="TYK08930.1"/>
    <property type="molecule type" value="Genomic_DNA"/>
</dbReference>
<organism evidence="3 5">
    <name type="scientific">Cucumis melo var. makuwa</name>
    <name type="common">Oriental melon</name>
    <dbReference type="NCBI Taxonomy" id="1194695"/>
    <lineage>
        <taxon>Eukaryota</taxon>
        <taxon>Viridiplantae</taxon>
        <taxon>Streptophyta</taxon>
        <taxon>Embryophyta</taxon>
        <taxon>Tracheophyta</taxon>
        <taxon>Spermatophyta</taxon>
        <taxon>Magnoliopsida</taxon>
        <taxon>eudicotyledons</taxon>
        <taxon>Gunneridae</taxon>
        <taxon>Pentapetalae</taxon>
        <taxon>rosids</taxon>
        <taxon>fabids</taxon>
        <taxon>Cucurbitales</taxon>
        <taxon>Cucurbitaceae</taxon>
        <taxon>Benincaseae</taxon>
        <taxon>Cucumis</taxon>
    </lineage>
</organism>
<gene>
    <name evidence="4" type="ORF">E5676_scaffold314G00180</name>
    <name evidence="3" type="ORF">E6C27_scaffold221G00180</name>
</gene>
<evidence type="ECO:0000259" key="2">
    <source>
        <dbReference type="Pfam" id="PF20167"/>
    </source>
</evidence>